<accession>A0A6J4NB48</accession>
<evidence type="ECO:0000256" key="8">
    <source>
        <dbReference type="ARBA" id="ARBA00023010"/>
    </source>
</evidence>
<keyword evidence="9 11" id="KW-0472">Membrane</keyword>
<keyword evidence="8" id="KW-0811">Translocation</keyword>
<keyword evidence="7 11" id="KW-1133">Transmembrane helix</keyword>
<evidence type="ECO:0000256" key="3">
    <source>
        <dbReference type="ARBA" id="ARBA00022448"/>
    </source>
</evidence>
<evidence type="ECO:0000256" key="2">
    <source>
        <dbReference type="ARBA" id="ARBA00006742"/>
    </source>
</evidence>
<gene>
    <name evidence="12" type="ORF">AVDCRST_MAG21-1680</name>
</gene>
<evidence type="ECO:0000256" key="9">
    <source>
        <dbReference type="ARBA" id="ARBA00023136"/>
    </source>
</evidence>
<evidence type="ECO:0000256" key="4">
    <source>
        <dbReference type="ARBA" id="ARBA00022475"/>
    </source>
</evidence>
<dbReference type="NCBIfam" id="TIGR00739">
    <property type="entry name" value="yajC"/>
    <property type="match status" value="1"/>
</dbReference>
<keyword evidence="6" id="KW-0653">Protein transport</keyword>
<evidence type="ECO:0000256" key="11">
    <source>
        <dbReference type="SAM" id="Phobius"/>
    </source>
</evidence>
<evidence type="ECO:0008006" key="13">
    <source>
        <dbReference type="Google" id="ProtNLM"/>
    </source>
</evidence>
<dbReference type="AlphaFoldDB" id="A0A6J4NB48"/>
<sequence>MTSDELSSLLLPLILVVVFWLLVIRPARRRQRELAAAQSAAQPGARVMLSSGLYGEVSAVDDTDISLTIARGVTVQVHRQAIAKVVEPAAGGSTGSAGGASAASSIDAPDRSTDR</sequence>
<organism evidence="12">
    <name type="scientific">uncultured Nocardioidaceae bacterium</name>
    <dbReference type="NCBI Taxonomy" id="253824"/>
    <lineage>
        <taxon>Bacteria</taxon>
        <taxon>Bacillati</taxon>
        <taxon>Actinomycetota</taxon>
        <taxon>Actinomycetes</taxon>
        <taxon>Propionibacteriales</taxon>
        <taxon>Nocardioidaceae</taxon>
        <taxon>environmental samples</taxon>
    </lineage>
</organism>
<keyword evidence="3" id="KW-0813">Transport</keyword>
<dbReference type="EMBL" id="CADCUL010000150">
    <property type="protein sequence ID" value="CAA9380929.1"/>
    <property type="molecule type" value="Genomic_DNA"/>
</dbReference>
<dbReference type="SMART" id="SM01323">
    <property type="entry name" value="YajC"/>
    <property type="match status" value="1"/>
</dbReference>
<feature type="transmembrane region" description="Helical" evidence="11">
    <location>
        <begin position="6"/>
        <end position="24"/>
    </location>
</feature>
<evidence type="ECO:0000313" key="12">
    <source>
        <dbReference type="EMBL" id="CAA9380929.1"/>
    </source>
</evidence>
<dbReference type="PANTHER" id="PTHR33909:SF1">
    <property type="entry name" value="SEC TRANSLOCON ACCESSORY COMPLEX SUBUNIT YAJC"/>
    <property type="match status" value="1"/>
</dbReference>
<feature type="region of interest" description="Disordered" evidence="10">
    <location>
        <begin position="89"/>
        <end position="115"/>
    </location>
</feature>
<reference evidence="12" key="1">
    <citation type="submission" date="2020-02" db="EMBL/GenBank/DDBJ databases">
        <authorList>
            <person name="Meier V. D."/>
        </authorList>
    </citation>
    <scope>NUCLEOTIDE SEQUENCE</scope>
    <source>
        <strain evidence="12">AVDCRST_MAG21</strain>
    </source>
</reference>
<keyword evidence="5 11" id="KW-0812">Transmembrane</keyword>
<evidence type="ECO:0000256" key="7">
    <source>
        <dbReference type="ARBA" id="ARBA00022989"/>
    </source>
</evidence>
<dbReference type="PANTHER" id="PTHR33909">
    <property type="entry name" value="SEC TRANSLOCON ACCESSORY COMPLEX SUBUNIT YAJC"/>
    <property type="match status" value="1"/>
</dbReference>
<protein>
    <recommendedName>
        <fullName evidence="13">Protein translocase subunit YajC</fullName>
    </recommendedName>
</protein>
<proteinExistence type="inferred from homology"/>
<evidence type="ECO:0000256" key="10">
    <source>
        <dbReference type="SAM" id="MobiDB-lite"/>
    </source>
</evidence>
<dbReference type="Pfam" id="PF02699">
    <property type="entry name" value="YajC"/>
    <property type="match status" value="1"/>
</dbReference>
<dbReference type="GO" id="GO:0005886">
    <property type="term" value="C:plasma membrane"/>
    <property type="evidence" value="ECO:0007669"/>
    <property type="project" value="UniProtKB-SubCell"/>
</dbReference>
<dbReference type="GO" id="GO:0015031">
    <property type="term" value="P:protein transport"/>
    <property type="evidence" value="ECO:0007669"/>
    <property type="project" value="UniProtKB-KW"/>
</dbReference>
<evidence type="ECO:0000256" key="6">
    <source>
        <dbReference type="ARBA" id="ARBA00022927"/>
    </source>
</evidence>
<dbReference type="InterPro" id="IPR003849">
    <property type="entry name" value="Preprotein_translocase_YajC"/>
</dbReference>
<evidence type="ECO:0000256" key="1">
    <source>
        <dbReference type="ARBA" id="ARBA00004162"/>
    </source>
</evidence>
<name>A0A6J4NB48_9ACTN</name>
<evidence type="ECO:0000256" key="5">
    <source>
        <dbReference type="ARBA" id="ARBA00022692"/>
    </source>
</evidence>
<comment type="subcellular location">
    <subcellularLocation>
        <location evidence="1">Cell membrane</location>
        <topology evidence="1">Single-pass membrane protein</topology>
    </subcellularLocation>
</comment>
<dbReference type="PRINTS" id="PR01853">
    <property type="entry name" value="YAJCTRNLCASE"/>
</dbReference>
<keyword evidence="4" id="KW-1003">Cell membrane</keyword>
<comment type="similarity">
    <text evidence="2">Belongs to the YajC family.</text>
</comment>